<name>A0A812TKT2_9DINO</name>
<keyword evidence="2" id="KW-1185">Reference proteome</keyword>
<evidence type="ECO:0000313" key="1">
    <source>
        <dbReference type="EMBL" id="CAE7540475.1"/>
    </source>
</evidence>
<sequence>VVLLARGSSSAAVLHAAPHVPHLAAVVLLHAVAELAEVARARKHRLPWQMQIHGVLRHYDLPDLLAALPASVSVAVASPLSAKRRRLSWRQAWRSYRLAARRFQGMRMRILMGQDEVTFQIARFLTVLFRGGVRR</sequence>
<reference evidence="1" key="1">
    <citation type="submission" date="2021-02" db="EMBL/GenBank/DDBJ databases">
        <authorList>
            <person name="Dougan E. K."/>
            <person name="Rhodes N."/>
            <person name="Thang M."/>
            <person name="Chan C."/>
        </authorList>
    </citation>
    <scope>NUCLEOTIDE SEQUENCE</scope>
</reference>
<comment type="caution">
    <text evidence="1">The sequence shown here is derived from an EMBL/GenBank/DDBJ whole genome shotgun (WGS) entry which is preliminary data.</text>
</comment>
<accession>A0A812TKT2</accession>
<protein>
    <submittedName>
        <fullName evidence="1">Uncharacterized protein</fullName>
    </submittedName>
</protein>
<dbReference type="AlphaFoldDB" id="A0A812TKT2"/>
<dbReference type="Proteomes" id="UP000601435">
    <property type="component" value="Unassembled WGS sequence"/>
</dbReference>
<organism evidence="1 2">
    <name type="scientific">Symbiodinium necroappetens</name>
    <dbReference type="NCBI Taxonomy" id="1628268"/>
    <lineage>
        <taxon>Eukaryota</taxon>
        <taxon>Sar</taxon>
        <taxon>Alveolata</taxon>
        <taxon>Dinophyceae</taxon>
        <taxon>Suessiales</taxon>
        <taxon>Symbiodiniaceae</taxon>
        <taxon>Symbiodinium</taxon>
    </lineage>
</organism>
<evidence type="ECO:0000313" key="2">
    <source>
        <dbReference type="Proteomes" id="UP000601435"/>
    </source>
</evidence>
<proteinExistence type="predicted"/>
<gene>
    <name evidence="1" type="ORF">SNEC2469_LOCUS15559</name>
</gene>
<dbReference type="EMBL" id="CAJNJA010025290">
    <property type="protein sequence ID" value="CAE7540475.1"/>
    <property type="molecule type" value="Genomic_DNA"/>
</dbReference>
<feature type="non-terminal residue" evidence="1">
    <location>
        <position position="1"/>
    </location>
</feature>
<dbReference type="OrthoDB" id="10624646at2759"/>